<accession>A0A7W4TK61</accession>
<organism evidence="1 2">
    <name type="scientific">Kineococcus radiotolerans</name>
    <dbReference type="NCBI Taxonomy" id="131568"/>
    <lineage>
        <taxon>Bacteria</taxon>
        <taxon>Bacillati</taxon>
        <taxon>Actinomycetota</taxon>
        <taxon>Actinomycetes</taxon>
        <taxon>Kineosporiales</taxon>
        <taxon>Kineosporiaceae</taxon>
        <taxon>Kineococcus</taxon>
    </lineage>
</organism>
<name>A0A7W4TK61_KINRA</name>
<evidence type="ECO:0000313" key="2">
    <source>
        <dbReference type="Proteomes" id="UP000533269"/>
    </source>
</evidence>
<reference evidence="1 2" key="1">
    <citation type="submission" date="2020-08" db="EMBL/GenBank/DDBJ databases">
        <title>The Agave Microbiome: Exploring the role of microbial communities in plant adaptations to desert environments.</title>
        <authorList>
            <person name="Partida-Martinez L.P."/>
        </authorList>
    </citation>
    <scope>NUCLEOTIDE SEQUENCE [LARGE SCALE GENOMIC DNA]</scope>
    <source>
        <strain evidence="1 2">AS2.23</strain>
    </source>
</reference>
<dbReference type="InterPro" id="IPR029058">
    <property type="entry name" value="AB_hydrolase_fold"/>
</dbReference>
<proteinExistence type="predicted"/>
<evidence type="ECO:0008006" key="3">
    <source>
        <dbReference type="Google" id="ProtNLM"/>
    </source>
</evidence>
<dbReference type="AlphaFoldDB" id="A0A7W4TK61"/>
<protein>
    <recommendedName>
        <fullName evidence="3">Alpha/beta hydrolase</fullName>
    </recommendedName>
</protein>
<comment type="caution">
    <text evidence="1">The sequence shown here is derived from an EMBL/GenBank/DDBJ whole genome shotgun (WGS) entry which is preliminary data.</text>
</comment>
<dbReference type="RefSeq" id="WP_012084303.1">
    <property type="nucleotide sequence ID" value="NZ_JACHVY010000001.1"/>
</dbReference>
<dbReference type="EMBL" id="JACHVY010000001">
    <property type="protein sequence ID" value="MBB2899967.1"/>
    <property type="molecule type" value="Genomic_DNA"/>
</dbReference>
<sequence>MRLVREGDAPGAPALVLPGGGDDADRAVLRAVGEELLHAGHRVLRLDWDGPAPTAQQVPDLVRVLLQDLRPGLVVAQSLTTLGLPVVAGCGLAGIWLAPWLDHPEVGLAAARSHPRTLLVGGTDDPSWNRTLAHESDREVLELVGADRSLGFPGDAAATADARERIRCGVRAFLAGGPGPARTAVPA</sequence>
<dbReference type="Proteomes" id="UP000533269">
    <property type="component" value="Unassembled WGS sequence"/>
</dbReference>
<evidence type="ECO:0000313" key="1">
    <source>
        <dbReference type="EMBL" id="MBB2899967.1"/>
    </source>
</evidence>
<dbReference type="SUPFAM" id="SSF53474">
    <property type="entry name" value="alpha/beta-Hydrolases"/>
    <property type="match status" value="1"/>
</dbReference>
<gene>
    <name evidence="1" type="ORF">FHR75_000755</name>
</gene>
<reference evidence="1 2" key="2">
    <citation type="submission" date="2020-08" db="EMBL/GenBank/DDBJ databases">
        <authorList>
            <person name="Partida-Martinez L."/>
            <person name="Huntemann M."/>
            <person name="Clum A."/>
            <person name="Wang J."/>
            <person name="Palaniappan K."/>
            <person name="Ritter S."/>
            <person name="Chen I.-M."/>
            <person name="Stamatis D."/>
            <person name="Reddy T."/>
            <person name="O'Malley R."/>
            <person name="Daum C."/>
            <person name="Shapiro N."/>
            <person name="Ivanova N."/>
            <person name="Kyrpides N."/>
            <person name="Woyke T."/>
        </authorList>
    </citation>
    <scope>NUCLEOTIDE SEQUENCE [LARGE SCALE GENOMIC DNA]</scope>
    <source>
        <strain evidence="1 2">AS2.23</strain>
    </source>
</reference>